<evidence type="ECO:0000313" key="2">
    <source>
        <dbReference type="Proteomes" id="UP000586042"/>
    </source>
</evidence>
<sequence length="77" mass="8172">MNDLVHRALAAEAAGAAAPAERAVRDLLTAGPGALRHVLTVAEERPERHHPLRYEVVRRSTTPEAVPVLPAHTGTGP</sequence>
<keyword evidence="2" id="KW-1185">Reference proteome</keyword>
<protein>
    <submittedName>
        <fullName evidence="1">Uncharacterized protein</fullName>
    </submittedName>
</protein>
<evidence type="ECO:0000313" key="1">
    <source>
        <dbReference type="EMBL" id="NUW35818.1"/>
    </source>
</evidence>
<dbReference type="RefSeq" id="WP_175593244.1">
    <property type="nucleotide sequence ID" value="NZ_JABWGN010000012.1"/>
</dbReference>
<reference evidence="1 2" key="1">
    <citation type="submission" date="2020-06" db="EMBL/GenBank/DDBJ databases">
        <title>Nonomuraea sp. SMC257, a novel actinomycete isolated from soil.</title>
        <authorList>
            <person name="Chanama M."/>
        </authorList>
    </citation>
    <scope>NUCLEOTIDE SEQUENCE [LARGE SCALE GENOMIC DNA]</scope>
    <source>
        <strain evidence="1 2">SMC257</strain>
    </source>
</reference>
<gene>
    <name evidence="1" type="ORF">HTZ77_31015</name>
</gene>
<proteinExistence type="predicted"/>
<dbReference type="EMBL" id="JABWGN010000012">
    <property type="protein sequence ID" value="NUW35818.1"/>
    <property type="molecule type" value="Genomic_DNA"/>
</dbReference>
<dbReference type="Proteomes" id="UP000586042">
    <property type="component" value="Unassembled WGS sequence"/>
</dbReference>
<accession>A0A7Y6ICP6</accession>
<comment type="caution">
    <text evidence="1">The sequence shown here is derived from an EMBL/GenBank/DDBJ whole genome shotgun (WGS) entry which is preliminary data.</text>
</comment>
<dbReference type="AlphaFoldDB" id="A0A7Y6ICP6"/>
<organism evidence="1 2">
    <name type="scientific">Nonomuraea montanisoli</name>
    <dbReference type="NCBI Taxonomy" id="2741721"/>
    <lineage>
        <taxon>Bacteria</taxon>
        <taxon>Bacillati</taxon>
        <taxon>Actinomycetota</taxon>
        <taxon>Actinomycetes</taxon>
        <taxon>Streptosporangiales</taxon>
        <taxon>Streptosporangiaceae</taxon>
        <taxon>Nonomuraea</taxon>
    </lineage>
</organism>
<name>A0A7Y6ICP6_9ACTN</name>